<evidence type="ECO:0000313" key="2">
    <source>
        <dbReference type="EMBL" id="PSW05290.1"/>
    </source>
</evidence>
<proteinExistence type="predicted"/>
<dbReference type="EMBL" id="PYMB01000035">
    <property type="protein sequence ID" value="PSW05290.1"/>
    <property type="molecule type" value="Genomic_DNA"/>
</dbReference>
<dbReference type="RefSeq" id="WP_107301243.1">
    <property type="nucleotide sequence ID" value="NZ_PYMB01000035.1"/>
</dbReference>
<name>A0A2T3MZ91_9GAMM</name>
<protein>
    <recommendedName>
        <fullName evidence="4">VCBS repeat-containing protein</fullName>
    </recommendedName>
</protein>
<keyword evidence="1" id="KW-0732">Signal</keyword>
<dbReference type="PANTHER" id="PTHR46580:SF4">
    <property type="entry name" value="ATP_GTP-BINDING PROTEIN"/>
    <property type="match status" value="1"/>
</dbReference>
<dbReference type="SUPFAM" id="SSF69318">
    <property type="entry name" value="Integrin alpha N-terminal domain"/>
    <property type="match status" value="2"/>
</dbReference>
<evidence type="ECO:0008006" key="4">
    <source>
        <dbReference type="Google" id="ProtNLM"/>
    </source>
</evidence>
<reference evidence="2 3" key="1">
    <citation type="submission" date="2018-03" db="EMBL/GenBank/DDBJ databases">
        <title>Whole genome sequencing of Histamine producing bacteria.</title>
        <authorList>
            <person name="Butler K."/>
        </authorList>
    </citation>
    <scope>NUCLEOTIDE SEQUENCE [LARGE SCALE GENOMIC DNA]</scope>
    <source>
        <strain evidence="2 3">DSM 19138</strain>
    </source>
</reference>
<gene>
    <name evidence="2" type="ORF">C9J01_27440</name>
</gene>
<organism evidence="2 3">
    <name type="scientific">Photobacterium rosenbergii</name>
    <dbReference type="NCBI Taxonomy" id="294936"/>
    <lineage>
        <taxon>Bacteria</taxon>
        <taxon>Pseudomonadati</taxon>
        <taxon>Pseudomonadota</taxon>
        <taxon>Gammaproteobacteria</taxon>
        <taxon>Vibrionales</taxon>
        <taxon>Vibrionaceae</taxon>
        <taxon>Photobacterium</taxon>
    </lineage>
</organism>
<dbReference type="InterPro" id="IPR013517">
    <property type="entry name" value="FG-GAP"/>
</dbReference>
<dbReference type="PROSITE" id="PS51257">
    <property type="entry name" value="PROKAR_LIPOPROTEIN"/>
    <property type="match status" value="1"/>
</dbReference>
<dbReference type="Gene3D" id="2.130.10.130">
    <property type="entry name" value="Integrin alpha, N-terminal"/>
    <property type="match status" value="1"/>
</dbReference>
<dbReference type="Pfam" id="PF13517">
    <property type="entry name" value="FG-GAP_3"/>
    <property type="match status" value="3"/>
</dbReference>
<dbReference type="AlphaFoldDB" id="A0A2T3MZ91"/>
<dbReference type="OrthoDB" id="5807395at2"/>
<dbReference type="InterPro" id="IPR028994">
    <property type="entry name" value="Integrin_alpha_N"/>
</dbReference>
<comment type="caution">
    <text evidence="2">The sequence shown here is derived from an EMBL/GenBank/DDBJ whole genome shotgun (WGS) entry which is preliminary data.</text>
</comment>
<sequence length="831" mass="90288">MDIKTKRWLAVPMLSAALMACGEGSNKANKDAEVADDKLVVNTQFAATYLQTIEKAQPTPVAFKASQQTQKVMQASQSKSYDGKLQVTNILSGEQQEFDWPMTQKVDSEGNVETISHRALTLKPGSYDFLLMATAKDAKKSQYVAEALGEEIVDGETPEINFVLKPNLGDIISDFDEIQYASTLIFSWPAEELVSLSNPQFGLSLNGSDETVYTINKETGIAEALIFVEPGEHTLAMRLYDGDLMVGKNQDEKNTINFSEGEDAKMDVIPLQADVELDLGELKDQGTFTFIVPKEVVTEVGSADQLALIVRLGGNGAPLQEKQLDVYDDNGTYKASALFETGGQDAVSAYLAFHEMSEAASQFDGAPFAKCDTSINVVLNQTLGCKLELKRESIISGRVLGTLMLSVLDQYSQPAIGAKVYVDNDLVGLTGDQYSTGSIKLHLVAGEHEIKAVQEQWTADKNVEVQPLSVMNELLRLERNKELGDGHFKLVQEIKLPEWNDHAALADANGDGFADYWSVSTDSKSINILFNDGKGQFNGVFKAIPLNYQAKEIIIGDINGNGWEDFVALSGMQEDEGLNYHQVYFNDGKGGFTAGQKFAVVKSDSTTSGLGQLVDVNNNGKLDLVVKQSRYGLNILLNNGDGEFSSTEQLLKTSHGDQFVVVDINNNGYKDIIAEDIFINDGGAVFEHLSSSPGGSNGQIKVAGDFNGDGYVDLFVGKSSGDIKNALYFNDGQGNFVLSQQDFGRNTRAAVTADMNSNGALDIVIATSVVGTNQLHQYINDGTGQFELSVIDESRSSDILLADDLDGDYDVDLVSSWTNDAHIYLNQPATH</sequence>
<dbReference type="PANTHER" id="PTHR46580">
    <property type="entry name" value="SENSOR KINASE-RELATED"/>
    <property type="match status" value="1"/>
</dbReference>
<evidence type="ECO:0000256" key="1">
    <source>
        <dbReference type="ARBA" id="ARBA00022729"/>
    </source>
</evidence>
<evidence type="ECO:0000313" key="3">
    <source>
        <dbReference type="Proteomes" id="UP000241346"/>
    </source>
</evidence>
<dbReference type="Proteomes" id="UP000241346">
    <property type="component" value="Unassembled WGS sequence"/>
</dbReference>
<accession>A0A2T3MZ91</accession>